<dbReference type="EMBL" id="JAHLQO010000003">
    <property type="protein sequence ID" value="MBU5669214.1"/>
    <property type="molecule type" value="Genomic_DNA"/>
</dbReference>
<proteinExistence type="inferred from homology"/>
<feature type="transmembrane region" description="Helical" evidence="10">
    <location>
        <begin position="410"/>
        <end position="429"/>
    </location>
</feature>
<feature type="transmembrane region" description="Helical" evidence="10">
    <location>
        <begin position="355"/>
        <end position="376"/>
    </location>
</feature>
<keyword evidence="7 10" id="KW-1133">Transmembrane helix</keyword>
<keyword evidence="8 10" id="KW-0472">Membrane</keyword>
<keyword evidence="4" id="KW-0813">Transport</keyword>
<feature type="transmembrane region" description="Helical" evidence="10">
    <location>
        <begin position="230"/>
        <end position="253"/>
    </location>
</feature>
<dbReference type="PANTHER" id="PTHR43823:SF3">
    <property type="entry name" value="MULTIDRUG EXPORT PROTEIN MEPA"/>
    <property type="match status" value="1"/>
</dbReference>
<gene>
    <name evidence="11" type="ORF">KQI68_05085</name>
</gene>
<evidence type="ECO:0000256" key="3">
    <source>
        <dbReference type="ARBA" id="ARBA00022106"/>
    </source>
</evidence>
<evidence type="ECO:0000256" key="5">
    <source>
        <dbReference type="ARBA" id="ARBA00022475"/>
    </source>
</evidence>
<accession>A0ABS6FGW2</accession>
<evidence type="ECO:0000256" key="2">
    <source>
        <dbReference type="ARBA" id="ARBA00008417"/>
    </source>
</evidence>
<reference evidence="11 12" key="1">
    <citation type="submission" date="2021-06" db="EMBL/GenBank/DDBJ databases">
        <authorList>
            <person name="Sun Q."/>
            <person name="Li D."/>
        </authorList>
    </citation>
    <scope>NUCLEOTIDE SEQUENCE [LARGE SCALE GENOMIC DNA]</scope>
    <source>
        <strain evidence="11 12">MSJ-1</strain>
    </source>
</reference>
<evidence type="ECO:0000256" key="1">
    <source>
        <dbReference type="ARBA" id="ARBA00004651"/>
    </source>
</evidence>
<sequence length="436" mass="48511">MKSNNLRKTYIKYLLPTIGSMILFSTYSMVDGIFVGRGVGAEALSAVNISMPFVSLIFAVAILISIGCSNLITFELGRKNEKEAYKFFSIGISLGAGIGILISLLSTLNIRNLAYVLGARGELIDLVVDYLGVIVLFAGFYILTYMFEIMVKADGEPRLAIIFMIVSALTNIILDYVFIFVFNFGLAGAAWATGISQLIPCVFYFLYFLSKNSKLKFIKFKFSIKELGKILTYGIPASLTELSTGVTISIFNITISKYYGIEGIAAFSLIVYVLNLVINTMIAINQSSQPLVTYNLGLGNLINVKRIRNKQFITIVVLAIIFFLVAQIAPESIVKIFLDKIDKNFLNFTVKAMRLFSISFLVIGFNIGIGGFLTSIKKPKYEFIISILRGYVLVFLSVELLPMIFDRRFIWIALLISELLTLSISLTLLKRSELKA</sequence>
<name>A0ABS6FGW2_9FIRM</name>
<evidence type="ECO:0000256" key="8">
    <source>
        <dbReference type="ARBA" id="ARBA00023136"/>
    </source>
</evidence>
<dbReference type="NCBIfam" id="TIGR00797">
    <property type="entry name" value="matE"/>
    <property type="match status" value="1"/>
</dbReference>
<keyword evidence="9" id="KW-0046">Antibiotic resistance</keyword>
<evidence type="ECO:0000256" key="4">
    <source>
        <dbReference type="ARBA" id="ARBA00022448"/>
    </source>
</evidence>
<dbReference type="PANTHER" id="PTHR43823">
    <property type="entry name" value="SPORULATION PROTEIN YKVU"/>
    <property type="match status" value="1"/>
</dbReference>
<evidence type="ECO:0000256" key="6">
    <source>
        <dbReference type="ARBA" id="ARBA00022692"/>
    </source>
</evidence>
<feature type="transmembrane region" description="Helical" evidence="10">
    <location>
        <begin position="188"/>
        <end position="209"/>
    </location>
</feature>
<feature type="transmembrane region" description="Helical" evidence="10">
    <location>
        <begin position="50"/>
        <end position="72"/>
    </location>
</feature>
<dbReference type="InterPro" id="IPR048279">
    <property type="entry name" value="MdtK-like"/>
</dbReference>
<feature type="transmembrane region" description="Helical" evidence="10">
    <location>
        <begin position="159"/>
        <end position="182"/>
    </location>
</feature>
<dbReference type="Pfam" id="PF01554">
    <property type="entry name" value="MatE"/>
    <property type="match status" value="2"/>
</dbReference>
<evidence type="ECO:0000256" key="10">
    <source>
        <dbReference type="SAM" id="Phobius"/>
    </source>
</evidence>
<evidence type="ECO:0000313" key="11">
    <source>
        <dbReference type="EMBL" id="MBU5669214.1"/>
    </source>
</evidence>
<keyword evidence="5" id="KW-1003">Cell membrane</keyword>
<dbReference type="PIRSF" id="PIRSF006603">
    <property type="entry name" value="DinF"/>
    <property type="match status" value="1"/>
</dbReference>
<dbReference type="InterPro" id="IPR051327">
    <property type="entry name" value="MATE_MepA_subfamily"/>
</dbReference>
<organism evidence="11 12">
    <name type="scientific">Peptoniphilus ovalis</name>
    <dbReference type="NCBI Taxonomy" id="2841503"/>
    <lineage>
        <taxon>Bacteria</taxon>
        <taxon>Bacillati</taxon>
        <taxon>Bacillota</taxon>
        <taxon>Tissierellia</taxon>
        <taxon>Tissierellales</taxon>
        <taxon>Peptoniphilaceae</taxon>
        <taxon>Peptoniphilus</taxon>
    </lineage>
</organism>
<protein>
    <recommendedName>
        <fullName evidence="3">Multidrug export protein MepA</fullName>
    </recommendedName>
</protein>
<dbReference type="InterPro" id="IPR045070">
    <property type="entry name" value="MATE_MepA-like"/>
</dbReference>
<dbReference type="InterPro" id="IPR002528">
    <property type="entry name" value="MATE_fam"/>
</dbReference>
<comment type="similarity">
    <text evidence="2">Belongs to the multi antimicrobial extrusion (MATE) (TC 2.A.66.1) family. MepA subfamily.</text>
</comment>
<comment type="subcellular location">
    <subcellularLocation>
        <location evidence="1">Cell membrane</location>
        <topology evidence="1">Multi-pass membrane protein</topology>
    </subcellularLocation>
</comment>
<evidence type="ECO:0000256" key="7">
    <source>
        <dbReference type="ARBA" id="ARBA00022989"/>
    </source>
</evidence>
<feature type="transmembrane region" description="Helical" evidence="10">
    <location>
        <begin position="383"/>
        <end position="404"/>
    </location>
</feature>
<dbReference type="RefSeq" id="WP_216549057.1">
    <property type="nucleotide sequence ID" value="NZ_JAHLQO010000003.1"/>
</dbReference>
<comment type="caution">
    <text evidence="11">The sequence shown here is derived from an EMBL/GenBank/DDBJ whole genome shotgun (WGS) entry which is preliminary data.</text>
</comment>
<feature type="transmembrane region" description="Helical" evidence="10">
    <location>
        <begin position="84"/>
        <end position="106"/>
    </location>
</feature>
<feature type="transmembrane region" description="Helical" evidence="10">
    <location>
        <begin position="312"/>
        <end position="329"/>
    </location>
</feature>
<feature type="transmembrane region" description="Helical" evidence="10">
    <location>
        <begin position="259"/>
        <end position="278"/>
    </location>
</feature>
<feature type="transmembrane region" description="Helical" evidence="10">
    <location>
        <begin position="12"/>
        <end position="30"/>
    </location>
</feature>
<feature type="transmembrane region" description="Helical" evidence="10">
    <location>
        <begin position="126"/>
        <end position="147"/>
    </location>
</feature>
<keyword evidence="6 10" id="KW-0812">Transmembrane</keyword>
<evidence type="ECO:0000313" key="12">
    <source>
        <dbReference type="Proteomes" id="UP000783742"/>
    </source>
</evidence>
<dbReference type="CDD" id="cd13143">
    <property type="entry name" value="MATE_MepA_like"/>
    <property type="match status" value="1"/>
</dbReference>
<keyword evidence="12" id="KW-1185">Reference proteome</keyword>
<dbReference type="Proteomes" id="UP000783742">
    <property type="component" value="Unassembled WGS sequence"/>
</dbReference>
<evidence type="ECO:0000256" key="9">
    <source>
        <dbReference type="ARBA" id="ARBA00023251"/>
    </source>
</evidence>